<dbReference type="InterPro" id="IPR045394">
    <property type="entry name" value="Abhydrolase_dom"/>
</dbReference>
<reference evidence="4" key="1">
    <citation type="submission" date="2016-10" db="EMBL/GenBank/DDBJ databases">
        <authorList>
            <person name="Varghese N."/>
            <person name="Submissions S."/>
        </authorList>
    </citation>
    <scope>NUCLEOTIDE SEQUENCE [LARGE SCALE GENOMIC DNA]</scope>
    <source>
        <strain evidence="4">S6-262</strain>
    </source>
</reference>
<protein>
    <recommendedName>
        <fullName evidence="2">Alpha/beta hydrolase domain-containing protein</fullName>
    </recommendedName>
</protein>
<dbReference type="AlphaFoldDB" id="A0A1H8JZH9"/>
<evidence type="ECO:0000256" key="1">
    <source>
        <dbReference type="SAM" id="SignalP"/>
    </source>
</evidence>
<dbReference type="EMBL" id="FOCF01000018">
    <property type="protein sequence ID" value="SEN86113.1"/>
    <property type="molecule type" value="Genomic_DNA"/>
</dbReference>
<keyword evidence="4" id="KW-1185">Reference proteome</keyword>
<dbReference type="STRING" id="1166340.SAMN05192583_3729"/>
<proteinExistence type="predicted"/>
<evidence type="ECO:0000259" key="2">
    <source>
        <dbReference type="Pfam" id="PF20091"/>
    </source>
</evidence>
<dbReference type="Proteomes" id="UP000199206">
    <property type="component" value="Unassembled WGS sequence"/>
</dbReference>
<sequence>MMTRPTLRIGSVMLLATLPTTADARLTRLIVERTEAVAPARPGAPAYRILHGRYEGQVDPADPHNRIITDIAAAPRLSNGRVAYSATFAIALPDDPARTSGFLMYDVPNRGNGAVAADPDGHVRVISGWQGDISAPDAQRLTVPVASGPRGRPLTATVLQRFTDMPAGAASIAIVGGIGRPTPRPLPVSLDTRRARLFRQSSDAAAPVNIASGNWAFADCRTTPFPGRPDPTQLCLRGGFDNGQAYTLVYRGRGPQVLGLGFAAVRDLNAFLRSAAADDAGTPNPVAGRIRWPILTGTSQSGNFVRSFIALGFNQSEDGRRVFDGANPNIAARQVPLNIRFGVPGGAAGLYEPGSEGPLWWSRYNDTARGRGTASLLDRCRATATCPRIVETFGSAEFWGLRMSPNLVGTDASADLPLPPEVRRYYFPSVTHGGSYTGGFPLAGDKPYPGAPACTLAWNPNPSAETRRAVLKALADWVSTGKAPPPSRYPTMAAGDLVAPTARAIGWPAIPGAPSPDGKLNTFLDYDFGPAFDYRDLSGVLSRQPPAVRRTIPSLVPRVDSDGNETAGVPSVQLLVPIGTYTGWNELAQGFGKGGGCGFVGGFVPFAKTEADRRAARDPRPSLQSRYRDHAGFVARVRAVAADQVRQGWLLADDAKKLVAQAEASDVLR</sequence>
<feature type="chain" id="PRO_5011548323" description="Alpha/beta hydrolase domain-containing protein" evidence="1">
    <location>
        <begin position="25"/>
        <end position="669"/>
    </location>
</feature>
<keyword evidence="1" id="KW-0732">Signal</keyword>
<accession>A0A1H8JZH9</accession>
<gene>
    <name evidence="3" type="ORF">SAMN05192583_3729</name>
</gene>
<evidence type="ECO:0000313" key="4">
    <source>
        <dbReference type="Proteomes" id="UP000199206"/>
    </source>
</evidence>
<dbReference type="Pfam" id="PF20091">
    <property type="entry name" value="Abhydrolase_10"/>
    <property type="match status" value="1"/>
</dbReference>
<feature type="signal peptide" evidence="1">
    <location>
        <begin position="1"/>
        <end position="24"/>
    </location>
</feature>
<feature type="domain" description="Alpha/beta hydrolase" evidence="2">
    <location>
        <begin position="258"/>
        <end position="660"/>
    </location>
</feature>
<name>A0A1H8JZH9_9SPHN</name>
<organism evidence="3 4">
    <name type="scientific">Sphingomonas gellani</name>
    <dbReference type="NCBI Taxonomy" id="1166340"/>
    <lineage>
        <taxon>Bacteria</taxon>
        <taxon>Pseudomonadati</taxon>
        <taxon>Pseudomonadota</taxon>
        <taxon>Alphaproteobacteria</taxon>
        <taxon>Sphingomonadales</taxon>
        <taxon>Sphingomonadaceae</taxon>
        <taxon>Sphingomonas</taxon>
    </lineage>
</organism>
<evidence type="ECO:0000313" key="3">
    <source>
        <dbReference type="EMBL" id="SEN86113.1"/>
    </source>
</evidence>